<evidence type="ECO:0000313" key="2">
    <source>
        <dbReference type="Proteomes" id="UP000799777"/>
    </source>
</evidence>
<keyword evidence="2" id="KW-1185">Reference proteome</keyword>
<comment type="caution">
    <text evidence="1">The sequence shown here is derived from an EMBL/GenBank/DDBJ whole genome shotgun (WGS) entry which is preliminary data.</text>
</comment>
<protein>
    <submittedName>
        <fullName evidence="1">Uncharacterized protein</fullName>
    </submittedName>
</protein>
<reference evidence="1" key="1">
    <citation type="journal article" date="2020" name="Stud. Mycol.">
        <title>101 Dothideomycetes genomes: a test case for predicting lifestyles and emergence of pathogens.</title>
        <authorList>
            <person name="Haridas S."/>
            <person name="Albert R."/>
            <person name="Binder M."/>
            <person name="Bloem J."/>
            <person name="Labutti K."/>
            <person name="Salamov A."/>
            <person name="Andreopoulos B."/>
            <person name="Baker S."/>
            <person name="Barry K."/>
            <person name="Bills G."/>
            <person name="Bluhm B."/>
            <person name="Cannon C."/>
            <person name="Castanera R."/>
            <person name="Culley D."/>
            <person name="Daum C."/>
            <person name="Ezra D."/>
            <person name="Gonzalez J."/>
            <person name="Henrissat B."/>
            <person name="Kuo A."/>
            <person name="Liang C."/>
            <person name="Lipzen A."/>
            <person name="Lutzoni F."/>
            <person name="Magnuson J."/>
            <person name="Mondo S."/>
            <person name="Nolan M."/>
            <person name="Ohm R."/>
            <person name="Pangilinan J."/>
            <person name="Park H.-J."/>
            <person name="Ramirez L."/>
            <person name="Alfaro M."/>
            <person name="Sun H."/>
            <person name="Tritt A."/>
            <person name="Yoshinaga Y."/>
            <person name="Zwiers L.-H."/>
            <person name="Turgeon B."/>
            <person name="Goodwin S."/>
            <person name="Spatafora J."/>
            <person name="Crous P."/>
            <person name="Grigoriev I."/>
        </authorList>
    </citation>
    <scope>NUCLEOTIDE SEQUENCE</scope>
    <source>
        <strain evidence="1">CBS 110217</strain>
    </source>
</reference>
<name>A0A9P4GYG9_9PLEO</name>
<dbReference type="Proteomes" id="UP000799777">
    <property type="component" value="Unassembled WGS sequence"/>
</dbReference>
<proteinExistence type="predicted"/>
<accession>A0A9P4GYG9</accession>
<organism evidence="1 2">
    <name type="scientific">Setomelanomma holmii</name>
    <dbReference type="NCBI Taxonomy" id="210430"/>
    <lineage>
        <taxon>Eukaryota</taxon>
        <taxon>Fungi</taxon>
        <taxon>Dikarya</taxon>
        <taxon>Ascomycota</taxon>
        <taxon>Pezizomycotina</taxon>
        <taxon>Dothideomycetes</taxon>
        <taxon>Pleosporomycetidae</taxon>
        <taxon>Pleosporales</taxon>
        <taxon>Pleosporineae</taxon>
        <taxon>Phaeosphaeriaceae</taxon>
        <taxon>Setomelanomma</taxon>
    </lineage>
</organism>
<gene>
    <name evidence="1" type="ORF">EK21DRAFT_94591</name>
</gene>
<sequence>MTCSSSSISSIPVKVCEFVPQGNELLVQMEDGNDFQQKLFKLITQVNPKNTDESSKGCDKWLAAFVAVLGMRMALEDQQETIHLVMSTKSATEGLDQRDAQSQADVLCKKIDDGMLIVQQIIREKYVDHNREEVEFGDPSGVEFVMQIAQLVEENGKFVQN</sequence>
<dbReference type="AlphaFoldDB" id="A0A9P4GYG9"/>
<evidence type="ECO:0000313" key="1">
    <source>
        <dbReference type="EMBL" id="KAF2023825.1"/>
    </source>
</evidence>
<dbReference type="OrthoDB" id="4226666at2759"/>
<dbReference type="EMBL" id="ML978322">
    <property type="protein sequence ID" value="KAF2023825.1"/>
    <property type="molecule type" value="Genomic_DNA"/>
</dbReference>